<dbReference type="AlphaFoldDB" id="A0A4V3XDE9"/>
<accession>A0A4V3XDE9</accession>
<feature type="non-terminal residue" evidence="1">
    <location>
        <position position="1"/>
    </location>
</feature>
<organism evidence="1 2">
    <name type="scientific">Bondarzewia mesenterica</name>
    <dbReference type="NCBI Taxonomy" id="1095465"/>
    <lineage>
        <taxon>Eukaryota</taxon>
        <taxon>Fungi</taxon>
        <taxon>Dikarya</taxon>
        <taxon>Basidiomycota</taxon>
        <taxon>Agaricomycotina</taxon>
        <taxon>Agaricomycetes</taxon>
        <taxon>Russulales</taxon>
        <taxon>Bondarzewiaceae</taxon>
        <taxon>Bondarzewia</taxon>
    </lineage>
</organism>
<keyword evidence="2" id="KW-1185">Reference proteome</keyword>
<sequence>SNDFDDWIDNIYGSLHLINSPSTSSPTAILPTYPNNIAIDAAPQDTTPISAISYSDVPCSDNDHTADRCLEQVRDWHKSMEHPSTLFDAEYTTFLCYCIKFFITSDKLWCKDSHGRHKLVAFPDRRITILTSLHDKVAHKGIYATTALIALRF</sequence>
<name>A0A4V3XDE9_9AGAM</name>
<dbReference type="EMBL" id="SGPL01000631">
    <property type="protein sequence ID" value="THH09433.1"/>
    <property type="molecule type" value="Genomic_DNA"/>
</dbReference>
<protein>
    <recommendedName>
        <fullName evidence="3">Integrase zinc-binding domain-containing protein</fullName>
    </recommendedName>
</protein>
<gene>
    <name evidence="1" type="ORF">EW146_g8685</name>
</gene>
<evidence type="ECO:0000313" key="1">
    <source>
        <dbReference type="EMBL" id="THH09433.1"/>
    </source>
</evidence>
<evidence type="ECO:0008006" key="3">
    <source>
        <dbReference type="Google" id="ProtNLM"/>
    </source>
</evidence>
<proteinExistence type="predicted"/>
<reference evidence="1 2" key="1">
    <citation type="submission" date="2019-02" db="EMBL/GenBank/DDBJ databases">
        <title>Genome sequencing of the rare red list fungi Bondarzewia mesenterica.</title>
        <authorList>
            <person name="Buettner E."/>
            <person name="Kellner H."/>
        </authorList>
    </citation>
    <scope>NUCLEOTIDE SEQUENCE [LARGE SCALE GENOMIC DNA]</scope>
    <source>
        <strain evidence="1 2">DSM 108281</strain>
    </source>
</reference>
<dbReference type="OrthoDB" id="3035440at2759"/>
<dbReference type="Proteomes" id="UP000310158">
    <property type="component" value="Unassembled WGS sequence"/>
</dbReference>
<comment type="caution">
    <text evidence="1">The sequence shown here is derived from an EMBL/GenBank/DDBJ whole genome shotgun (WGS) entry which is preliminary data.</text>
</comment>
<evidence type="ECO:0000313" key="2">
    <source>
        <dbReference type="Proteomes" id="UP000310158"/>
    </source>
</evidence>